<feature type="chain" id="PRO_5017054016" description="Lipoprotein" evidence="1">
    <location>
        <begin position="20"/>
        <end position="94"/>
    </location>
</feature>
<dbReference type="EMBL" id="UGOD01000001">
    <property type="protein sequence ID" value="STX51004.1"/>
    <property type="molecule type" value="Genomic_DNA"/>
</dbReference>
<name>A0A378JIM6_9GAMM</name>
<evidence type="ECO:0008006" key="4">
    <source>
        <dbReference type="Google" id="ProtNLM"/>
    </source>
</evidence>
<protein>
    <recommendedName>
        <fullName evidence="4">Lipoprotein</fullName>
    </recommendedName>
</protein>
<evidence type="ECO:0000313" key="3">
    <source>
        <dbReference type="Proteomes" id="UP000254794"/>
    </source>
</evidence>
<sequence>MKKISTALFVLGPTMFLSGCVTDSTYTSRYNTSYYPGYSSTYVYGTNPGYSYYGYNNMGYYGNRGWYGNRLGLGYRGLGVGYRGFGFNRVGRWR</sequence>
<organism evidence="2 3">
    <name type="scientific">Legionella busanensis</name>
    <dbReference type="NCBI Taxonomy" id="190655"/>
    <lineage>
        <taxon>Bacteria</taxon>
        <taxon>Pseudomonadati</taxon>
        <taxon>Pseudomonadota</taxon>
        <taxon>Gammaproteobacteria</taxon>
        <taxon>Legionellales</taxon>
        <taxon>Legionellaceae</taxon>
        <taxon>Legionella</taxon>
    </lineage>
</organism>
<dbReference type="RefSeq" id="WP_115330670.1">
    <property type="nucleotide sequence ID" value="NZ_CAAAHP010000001.1"/>
</dbReference>
<keyword evidence="3" id="KW-1185">Reference proteome</keyword>
<dbReference type="AlphaFoldDB" id="A0A378JIM6"/>
<evidence type="ECO:0000313" key="2">
    <source>
        <dbReference type="EMBL" id="STX51004.1"/>
    </source>
</evidence>
<reference evidence="2 3" key="1">
    <citation type="submission" date="2018-06" db="EMBL/GenBank/DDBJ databases">
        <authorList>
            <consortium name="Pathogen Informatics"/>
            <person name="Doyle S."/>
        </authorList>
    </citation>
    <scope>NUCLEOTIDE SEQUENCE [LARGE SCALE GENOMIC DNA]</scope>
    <source>
        <strain evidence="2 3">NCTC13316</strain>
    </source>
</reference>
<proteinExistence type="predicted"/>
<feature type="signal peptide" evidence="1">
    <location>
        <begin position="1"/>
        <end position="19"/>
    </location>
</feature>
<dbReference type="PROSITE" id="PS51257">
    <property type="entry name" value="PROKAR_LIPOPROTEIN"/>
    <property type="match status" value="1"/>
</dbReference>
<accession>A0A378JIM6</accession>
<evidence type="ECO:0000256" key="1">
    <source>
        <dbReference type="SAM" id="SignalP"/>
    </source>
</evidence>
<gene>
    <name evidence="2" type="ORF">NCTC13316_01093</name>
</gene>
<dbReference type="Proteomes" id="UP000254794">
    <property type="component" value="Unassembled WGS sequence"/>
</dbReference>
<keyword evidence="1" id="KW-0732">Signal</keyword>